<keyword evidence="7" id="KW-1185">Reference proteome</keyword>
<evidence type="ECO:0000313" key="6">
    <source>
        <dbReference type="EMBL" id="RAW38172.1"/>
    </source>
</evidence>
<dbReference type="Proteomes" id="UP000735874">
    <property type="component" value="Unassembled WGS sequence"/>
</dbReference>
<dbReference type="EMBL" id="RCMI01001228">
    <property type="protein sequence ID" value="KAG2888260.1"/>
    <property type="molecule type" value="Genomic_DNA"/>
</dbReference>
<feature type="compositionally biased region" description="Low complexity" evidence="1">
    <location>
        <begin position="225"/>
        <end position="244"/>
    </location>
</feature>
<feature type="domain" description="DUF6818" evidence="2">
    <location>
        <begin position="12"/>
        <end position="95"/>
    </location>
</feature>
<dbReference type="EMBL" id="MJFZ01000095">
    <property type="protein sequence ID" value="RAW38172.1"/>
    <property type="molecule type" value="Genomic_DNA"/>
</dbReference>
<dbReference type="Pfam" id="PF20681">
    <property type="entry name" value="DUF6818"/>
    <property type="match status" value="1"/>
</dbReference>
<dbReference type="EMBL" id="RCML01001199">
    <property type="protein sequence ID" value="KAG2964568.1"/>
    <property type="molecule type" value="Genomic_DNA"/>
</dbReference>
<protein>
    <recommendedName>
        <fullName evidence="2">DUF6818 domain-containing protein</fullName>
    </recommendedName>
</protein>
<evidence type="ECO:0000313" key="7">
    <source>
        <dbReference type="Proteomes" id="UP000251314"/>
    </source>
</evidence>
<dbReference type="VEuPathDB" id="FungiDB:PC110_g5608"/>
<dbReference type="OrthoDB" id="123120at2759"/>
<feature type="compositionally biased region" description="Basic and acidic residues" evidence="1">
    <location>
        <begin position="123"/>
        <end position="152"/>
    </location>
</feature>
<evidence type="ECO:0000313" key="3">
    <source>
        <dbReference type="EMBL" id="KAG2834191.1"/>
    </source>
</evidence>
<dbReference type="AlphaFoldDB" id="A0A329SRE7"/>
<dbReference type="PANTHER" id="PTHR34409">
    <property type="entry name" value="SET DOMAIN-CONTAINING PROTEIN"/>
    <property type="match status" value="1"/>
</dbReference>
<feature type="region of interest" description="Disordered" evidence="1">
    <location>
        <begin position="81"/>
        <end position="155"/>
    </location>
</feature>
<dbReference type="InterPro" id="IPR049203">
    <property type="entry name" value="DUF6818"/>
</dbReference>
<reference evidence="6 7" key="1">
    <citation type="submission" date="2018-01" db="EMBL/GenBank/DDBJ databases">
        <title>Draft genome of the strawberry crown rot pathogen Phytophthora cactorum.</title>
        <authorList>
            <person name="Armitage A.D."/>
            <person name="Lysoe E."/>
            <person name="Nellist C.F."/>
            <person name="Harrison R.J."/>
            <person name="Brurberg M.B."/>
        </authorList>
    </citation>
    <scope>NUCLEOTIDE SEQUENCE [LARGE SCALE GENOMIC DNA]</scope>
    <source>
        <strain evidence="6 7">10300</strain>
    </source>
</reference>
<dbReference type="PANTHER" id="PTHR34409:SF1">
    <property type="entry name" value="MYB-LIKE DOMAIN-CONTAINING PROTEIN"/>
    <property type="match status" value="1"/>
</dbReference>
<evidence type="ECO:0000259" key="2">
    <source>
        <dbReference type="Pfam" id="PF20681"/>
    </source>
</evidence>
<evidence type="ECO:0000313" key="4">
    <source>
        <dbReference type="EMBL" id="KAG2888260.1"/>
    </source>
</evidence>
<accession>A0A329SRE7</accession>
<feature type="region of interest" description="Disordered" evidence="1">
    <location>
        <begin position="185"/>
        <end position="250"/>
    </location>
</feature>
<evidence type="ECO:0000313" key="5">
    <source>
        <dbReference type="EMBL" id="KAG2964568.1"/>
    </source>
</evidence>
<dbReference type="Proteomes" id="UP000697107">
    <property type="component" value="Unassembled WGS sequence"/>
</dbReference>
<dbReference type="Proteomes" id="UP000774804">
    <property type="component" value="Unassembled WGS sequence"/>
</dbReference>
<organism evidence="6 7">
    <name type="scientific">Phytophthora cactorum</name>
    <dbReference type="NCBI Taxonomy" id="29920"/>
    <lineage>
        <taxon>Eukaryota</taxon>
        <taxon>Sar</taxon>
        <taxon>Stramenopiles</taxon>
        <taxon>Oomycota</taxon>
        <taxon>Peronosporomycetes</taxon>
        <taxon>Peronosporales</taxon>
        <taxon>Peronosporaceae</taxon>
        <taxon>Phytophthora</taxon>
    </lineage>
</organism>
<evidence type="ECO:0000256" key="1">
    <source>
        <dbReference type="SAM" id="MobiDB-lite"/>
    </source>
</evidence>
<sequence length="250" mass="26891">MLLWQVAEQIIPLGRNMWEQVAVQYNANRIRTSPERDFEPLRRKSKSLYSKSKPTGSEEVPIRLKAIIWVKGIQMRIEEEGGVHTSHDRLDNGDDDAALEEGVNGASRRGGDDTGRGGAENRGAADDPTGEREELGAKARDGDQRDNGDHGDNGAVVVTDIHENEPASATLAHEGDEASHLASLYDLSNGDSNDEGDSNVSVFMPPNSRIEESSNAQIKSRADESSSASTLGSSSSQQSALELTVDVGHG</sequence>
<reference evidence="3" key="2">
    <citation type="submission" date="2018-10" db="EMBL/GenBank/DDBJ databases">
        <title>Effector identification in a new, highly contiguous assembly of the strawberry crown rot pathogen Phytophthora cactorum.</title>
        <authorList>
            <person name="Armitage A.D."/>
            <person name="Nellist C.F."/>
            <person name="Bates H."/>
            <person name="Vickerstaff R.J."/>
            <person name="Harrison R.J."/>
        </authorList>
    </citation>
    <scope>NUCLEOTIDE SEQUENCE</scope>
    <source>
        <strain evidence="3">15-7</strain>
        <strain evidence="4">4032</strain>
        <strain evidence="5">P415</strain>
    </source>
</reference>
<name>A0A329SRE7_9STRA</name>
<dbReference type="Proteomes" id="UP000251314">
    <property type="component" value="Unassembled WGS sequence"/>
</dbReference>
<feature type="region of interest" description="Disordered" evidence="1">
    <location>
        <begin position="36"/>
        <end position="56"/>
    </location>
</feature>
<feature type="compositionally biased region" description="Basic and acidic residues" evidence="1">
    <location>
        <begin position="81"/>
        <end position="92"/>
    </location>
</feature>
<comment type="caution">
    <text evidence="6">The sequence shown here is derived from an EMBL/GenBank/DDBJ whole genome shotgun (WGS) entry which is preliminary data.</text>
</comment>
<proteinExistence type="predicted"/>
<gene>
    <name evidence="6" type="ORF">PC110_g5608</name>
    <name evidence="3" type="ORF">PC113_g20438</name>
    <name evidence="4" type="ORF">PC115_g20114</name>
    <name evidence="5" type="ORF">PC118_g20244</name>
</gene>
<dbReference type="EMBL" id="RCMG01001176">
    <property type="protein sequence ID" value="KAG2834191.1"/>
    <property type="molecule type" value="Genomic_DNA"/>
</dbReference>